<dbReference type="InterPro" id="IPR012677">
    <property type="entry name" value="Nucleotide-bd_a/b_plait_sf"/>
</dbReference>
<feature type="domain" description="HTH OST-type" evidence="3">
    <location>
        <begin position="1242"/>
        <end position="1316"/>
    </location>
</feature>
<dbReference type="STRING" id="623744.A0A553MSZ3"/>
<reference evidence="4 5" key="1">
    <citation type="journal article" date="2019" name="Sci. Data">
        <title>Hybrid genome assembly and annotation of Danionella translucida.</title>
        <authorList>
            <person name="Kadobianskyi M."/>
            <person name="Schulze L."/>
            <person name="Schuelke M."/>
            <person name="Judkewitz B."/>
        </authorList>
    </citation>
    <scope>NUCLEOTIDE SEQUENCE [LARGE SCALE GENOMIC DNA]</scope>
    <source>
        <strain evidence="4 5">Bolton</strain>
    </source>
</reference>
<dbReference type="InterPro" id="IPR034189">
    <property type="entry name" value="MARF1_RRM1"/>
</dbReference>
<dbReference type="OrthoDB" id="549353at2759"/>
<dbReference type="Proteomes" id="UP000316079">
    <property type="component" value="Unassembled WGS sequence"/>
</dbReference>
<keyword evidence="5" id="KW-1185">Reference proteome</keyword>
<dbReference type="SUPFAM" id="SSF54928">
    <property type="entry name" value="RNA-binding domain, RBD"/>
    <property type="match status" value="1"/>
</dbReference>
<feature type="domain" description="HTH OST-type" evidence="3">
    <location>
        <begin position="1161"/>
        <end position="1240"/>
    </location>
</feature>
<organism evidence="4 5">
    <name type="scientific">Danionella cerebrum</name>
    <dbReference type="NCBI Taxonomy" id="2873325"/>
    <lineage>
        <taxon>Eukaryota</taxon>
        <taxon>Metazoa</taxon>
        <taxon>Chordata</taxon>
        <taxon>Craniata</taxon>
        <taxon>Vertebrata</taxon>
        <taxon>Euteleostomi</taxon>
        <taxon>Actinopterygii</taxon>
        <taxon>Neopterygii</taxon>
        <taxon>Teleostei</taxon>
        <taxon>Ostariophysi</taxon>
        <taxon>Cypriniformes</taxon>
        <taxon>Danionidae</taxon>
        <taxon>Danioninae</taxon>
        <taxon>Danionella</taxon>
    </lineage>
</organism>
<feature type="domain" description="HTH OST-type" evidence="3">
    <location>
        <begin position="830"/>
        <end position="905"/>
    </location>
</feature>
<dbReference type="PROSITE" id="PS51644">
    <property type="entry name" value="HTH_OST"/>
    <property type="match status" value="6"/>
</dbReference>
<dbReference type="EMBL" id="SRMA01027287">
    <property type="protein sequence ID" value="TRY56306.1"/>
    <property type="molecule type" value="Genomic_DNA"/>
</dbReference>
<dbReference type="Gene3D" id="3.30.420.610">
    <property type="entry name" value="LOTUS domain-like"/>
    <property type="match status" value="6"/>
</dbReference>
<feature type="region of interest" description="Disordered" evidence="2">
    <location>
        <begin position="352"/>
        <end position="385"/>
    </location>
</feature>
<evidence type="ECO:0000259" key="3">
    <source>
        <dbReference type="PROSITE" id="PS51644"/>
    </source>
</evidence>
<feature type="domain" description="HTH OST-type" evidence="3">
    <location>
        <begin position="923"/>
        <end position="999"/>
    </location>
</feature>
<feature type="compositionally biased region" description="Polar residues" evidence="2">
    <location>
        <begin position="1443"/>
        <end position="1462"/>
    </location>
</feature>
<comment type="caution">
    <text evidence="4">The sequence shown here is derived from an EMBL/GenBank/DDBJ whole genome shotgun (WGS) entry which is preliminary data.</text>
</comment>
<evidence type="ECO:0000313" key="5">
    <source>
        <dbReference type="Proteomes" id="UP000316079"/>
    </source>
</evidence>
<keyword evidence="1" id="KW-0221">Differentiation</keyword>
<dbReference type="InterPro" id="IPR045602">
    <property type="entry name" value="MARF1_LOTUS"/>
</dbReference>
<gene>
    <name evidence="4" type="ORF">DNTS_031848</name>
</gene>
<proteinExistence type="predicted"/>
<evidence type="ECO:0000256" key="1">
    <source>
        <dbReference type="ARBA" id="ARBA00022782"/>
    </source>
</evidence>
<dbReference type="InterPro" id="IPR041966">
    <property type="entry name" value="LOTUS-like"/>
</dbReference>
<dbReference type="GO" id="GO:0003676">
    <property type="term" value="F:nucleic acid binding"/>
    <property type="evidence" value="ECO:0007669"/>
    <property type="project" value="InterPro"/>
</dbReference>
<evidence type="ECO:0000256" key="2">
    <source>
        <dbReference type="SAM" id="MobiDB-lite"/>
    </source>
</evidence>
<evidence type="ECO:0000313" key="4">
    <source>
        <dbReference type="EMBL" id="TRY56306.1"/>
    </source>
</evidence>
<dbReference type="GO" id="GO:0030154">
    <property type="term" value="P:cell differentiation"/>
    <property type="evidence" value="ECO:0007669"/>
    <property type="project" value="UniProtKB-KW"/>
</dbReference>
<dbReference type="InterPro" id="IPR035979">
    <property type="entry name" value="RBD_domain_sf"/>
</dbReference>
<dbReference type="Pfam" id="PF11608">
    <property type="entry name" value="RRM_MARF1"/>
    <property type="match status" value="1"/>
</dbReference>
<accession>A0A553MSZ3</accession>
<dbReference type="Pfam" id="PF19687">
    <property type="entry name" value="MARF1_LOTUS"/>
    <property type="match status" value="1"/>
</dbReference>
<name>A0A553MSZ3_9TELE</name>
<dbReference type="Gene3D" id="3.30.70.330">
    <property type="match status" value="2"/>
</dbReference>
<feature type="domain" description="HTH OST-type" evidence="3">
    <location>
        <begin position="1009"/>
        <end position="1083"/>
    </location>
</feature>
<feature type="region of interest" description="Disordered" evidence="2">
    <location>
        <begin position="1443"/>
        <end position="1469"/>
    </location>
</feature>
<dbReference type="Pfam" id="PF12872">
    <property type="entry name" value="OST-HTH"/>
    <property type="match status" value="6"/>
</dbReference>
<feature type="domain" description="HTH OST-type" evidence="3">
    <location>
        <begin position="1085"/>
        <end position="1160"/>
    </location>
</feature>
<sequence>MEHRKPVLELKDLPLPPVPHPVQPSALVRALTCLGPLHTPPSTAPGSHVCSSQPAISLSSQVCVSQPGVSVCWRCGAEQRRSDLAPPVAHGGPCCLLPLCTPLCSLSHCGVFSHDTPSSSAPLRSQSLLPVNGPCCWLHRWSQGVPLDSEKVWPKIPPPIPVGNGCGVTPDGLMPITHAHKPEVACVSEAPPPVGVFWDIENCAVPSGRSAGALVGRVTVAHINAMAKNAADDKLRQCLRRFAETHSAPATVVPGVSLLCVDHLPACPPRSSRAVAQALRRLFSSCGGKLVYLNGSSALLRFTSTDAAERARRRMDRQEVLGSRVHITHCPTGSIQNLATRYKSGIEQGHVPNHLSRKLSNSDSVSHEGSELISPGPLDQSRSETSVFRLNSSAVHQDQTLSSVFFPVEPPQSPNSGNTPEPSQWASRVCHTLPCSPLIKPHPQFAPSSISNLLRLTVCNVTRPAPALSNTLLSATGKPAEILAPRSRRRDSPAQSFLVSSPSAFSKLGPQQSISPMMLPQNSWSSHSKSPPCLAEAPLDGFSGGVELQISNLDDRMNCKELQLILRDTFAKHGRVKSVELSGHADQLKASVCMSSLAQAVGAAASLQRFRIGNRRIQITLDTPLTRLSSEIVSILQDAPANSMALYKFTETYERKFGHRILLSDLQRLPQLVCVTERGGGRLVCLLRQSPVGSASVCVEEHDPVCRKHCTQEFSECEFDPDSGYVPFILLSLKELNTQVHSLLQSHEGVVPLLSFPDCYAAEFGPLAVCEEGDQQGSVPLEHLITCVPGVTVATAQNGFKVVKWIHNKPPTNDAEASVWRCRTPVGRPQLLRFSRELVELMQAQPGSVLPLTRLIPAYHHHFAKQCRVSEYGFSKLLELLEAVPHVLQKESNIEHFKESCYREVPILGLGSRRVLTLTHRAQIKRFTQDLLKLLKFQSGGQIKIREFSQAYSSCFSRDWRVEEYGVCDLMDLLSEIPESTITVSQPDAEEDFIISLPCRERSAEECERTRQFAREVVELLRLQPRFRMNFSNFIPAYHHHYSRQCKLAHYGFSKLMELFQAIPDVLQVLECGEERILALSQLECVKALASQLVKLLRSHAHSSFPLERLLAEYSHSFGFSLRLQDYDAHTLPDLLRKLRHVVKVVDSPEGKQVQLINRKSLRALTSQILALMMSLPSERDHLTLEELSERFKQSLGAALDPCEYGFINLEELLRSLPYLIQLLDMGATGEQSANIGVSLTRLYQFARRVRALLHTYHYNQIFLSEFQNAYSKHTGEELQAEQYGYNSLEELLSAIPQVVWIKGHGQKKIIVLKNEMRARNSAVFIDEAPADEDEPRAFWCHPNGTSSPSPLPLDLLCAPLPCSLLSPVLRPQPALSLPGEFEVKHCESVSDLVPSPSKSASEVMASSSKCASDAIPSSSKAASRLTHPDCVPDPMPPGWESSSNWAGESDFSQIQSESVQEANRPPEHTLECKCERLSRKALRSRVKLAANFSIISTMHA</sequence>
<protein>
    <recommendedName>
        <fullName evidence="3">HTH OST-type domain-containing protein</fullName>
    </recommendedName>
</protein>
<dbReference type="InterPro" id="IPR025605">
    <property type="entry name" value="OST-HTH/LOTUS_dom"/>
</dbReference>